<proteinExistence type="predicted"/>
<organism evidence="1 2">
    <name type="scientific">Candidatus Zambryskibacteria bacterium RIFCSPLOWO2_01_FULL_35_19</name>
    <dbReference type="NCBI Taxonomy" id="1802757"/>
    <lineage>
        <taxon>Bacteria</taxon>
        <taxon>Candidatus Zambryskiibacteriota</taxon>
    </lineage>
</organism>
<name>A0A1G2TYX9_9BACT</name>
<reference evidence="1 2" key="1">
    <citation type="journal article" date="2016" name="Nat. Commun.">
        <title>Thousands of microbial genomes shed light on interconnected biogeochemical processes in an aquifer system.</title>
        <authorList>
            <person name="Anantharaman K."/>
            <person name="Brown C.T."/>
            <person name="Hug L.A."/>
            <person name="Sharon I."/>
            <person name="Castelle C.J."/>
            <person name="Probst A.J."/>
            <person name="Thomas B.C."/>
            <person name="Singh A."/>
            <person name="Wilkins M.J."/>
            <person name="Karaoz U."/>
            <person name="Brodie E.L."/>
            <person name="Williams K.H."/>
            <person name="Hubbard S.S."/>
            <person name="Banfield J.F."/>
        </authorList>
    </citation>
    <scope>NUCLEOTIDE SEQUENCE [LARGE SCALE GENOMIC DNA]</scope>
</reference>
<protein>
    <submittedName>
        <fullName evidence="1">Uncharacterized protein</fullName>
    </submittedName>
</protein>
<dbReference type="EMBL" id="MHWA01000003">
    <property type="protein sequence ID" value="OHB02477.1"/>
    <property type="molecule type" value="Genomic_DNA"/>
</dbReference>
<evidence type="ECO:0000313" key="1">
    <source>
        <dbReference type="EMBL" id="OHB02477.1"/>
    </source>
</evidence>
<dbReference type="Proteomes" id="UP000178404">
    <property type="component" value="Unassembled WGS sequence"/>
</dbReference>
<sequence length="192" mass="21879">MENFEKQNNQEKKEKPEVLYHASRTSGIKEFVPNRGNYRDEDEGAVIFSTPNKALASAFLVEGHGDHWMQIGFYGDIPVVVINADREEFIKNDKGGVMYAFPSTTFDYNPNKGMGDKEWTSRESVKPLSEVQYPSALNAMMENGVQVYFVDKKNFNEINNSDNHGYNILIGLTSENEKNNTNVRPLKDLGWE</sequence>
<evidence type="ECO:0000313" key="2">
    <source>
        <dbReference type="Proteomes" id="UP000178404"/>
    </source>
</evidence>
<comment type="caution">
    <text evidence="1">The sequence shown here is derived from an EMBL/GenBank/DDBJ whole genome shotgun (WGS) entry which is preliminary data.</text>
</comment>
<accession>A0A1G2TYX9</accession>
<dbReference type="AlphaFoldDB" id="A0A1G2TYX9"/>
<gene>
    <name evidence="1" type="ORF">A3A90_00310</name>
</gene>